<dbReference type="EMBL" id="CM034404">
    <property type="protein sequence ID" value="KAJ0174039.1"/>
    <property type="molecule type" value="Genomic_DNA"/>
</dbReference>
<proteinExistence type="predicted"/>
<gene>
    <name evidence="1" type="ORF">K1T71_010185</name>
</gene>
<keyword evidence="2" id="KW-1185">Reference proteome</keyword>
<sequence length="102" mass="11274">MTPTVHVGQVKPRALGYLVACCTSLRMSGTPRHLLFILNKPIKANHTSSFHEVKCALSDLNKIDSMPLHRPVISNSSVNGRFACLEQVFNDKRAVTMALKVD</sequence>
<evidence type="ECO:0000313" key="1">
    <source>
        <dbReference type="EMBL" id="KAJ0174039.1"/>
    </source>
</evidence>
<evidence type="ECO:0000313" key="2">
    <source>
        <dbReference type="Proteomes" id="UP000824533"/>
    </source>
</evidence>
<name>A0ACC1CRK4_9NEOP</name>
<comment type="caution">
    <text evidence="1">The sequence shown here is derived from an EMBL/GenBank/DDBJ whole genome shotgun (WGS) entry which is preliminary data.</text>
</comment>
<reference evidence="1 2" key="1">
    <citation type="journal article" date="2021" name="Front. Genet.">
        <title>Chromosome-Level Genome Assembly Reveals Significant Gene Expansion in the Toll and IMD Signaling Pathways of Dendrolimus kikuchii.</title>
        <authorList>
            <person name="Zhou J."/>
            <person name="Wu P."/>
            <person name="Xiong Z."/>
            <person name="Liu N."/>
            <person name="Zhao N."/>
            <person name="Ji M."/>
            <person name="Qiu Y."/>
            <person name="Yang B."/>
        </authorList>
    </citation>
    <scope>NUCLEOTIDE SEQUENCE [LARGE SCALE GENOMIC DNA]</scope>
    <source>
        <strain evidence="1">Ann1</strain>
    </source>
</reference>
<accession>A0ACC1CRK4</accession>
<protein>
    <submittedName>
        <fullName evidence="1">Uncharacterized protein</fullName>
    </submittedName>
</protein>
<dbReference type="Proteomes" id="UP000824533">
    <property type="component" value="Linkage Group LG18"/>
</dbReference>
<organism evidence="1 2">
    <name type="scientific">Dendrolimus kikuchii</name>
    <dbReference type="NCBI Taxonomy" id="765133"/>
    <lineage>
        <taxon>Eukaryota</taxon>
        <taxon>Metazoa</taxon>
        <taxon>Ecdysozoa</taxon>
        <taxon>Arthropoda</taxon>
        <taxon>Hexapoda</taxon>
        <taxon>Insecta</taxon>
        <taxon>Pterygota</taxon>
        <taxon>Neoptera</taxon>
        <taxon>Endopterygota</taxon>
        <taxon>Lepidoptera</taxon>
        <taxon>Glossata</taxon>
        <taxon>Ditrysia</taxon>
        <taxon>Bombycoidea</taxon>
        <taxon>Lasiocampidae</taxon>
        <taxon>Dendrolimus</taxon>
    </lineage>
</organism>